<feature type="compositionally biased region" description="Basic and acidic residues" evidence="1">
    <location>
        <begin position="472"/>
        <end position="482"/>
    </location>
</feature>
<protein>
    <recommendedName>
        <fullName evidence="4">HNH endonuclease</fullName>
    </recommendedName>
</protein>
<proteinExistence type="predicted"/>
<evidence type="ECO:0000313" key="3">
    <source>
        <dbReference type="Proteomes" id="UP000662111"/>
    </source>
</evidence>
<comment type="caution">
    <text evidence="2">The sequence shown here is derived from an EMBL/GenBank/DDBJ whole genome shotgun (WGS) entry which is preliminary data.</text>
</comment>
<gene>
    <name evidence="2" type="ORF">GCM10011509_01210</name>
</gene>
<feature type="compositionally biased region" description="Basic and acidic residues" evidence="1">
    <location>
        <begin position="355"/>
        <end position="367"/>
    </location>
</feature>
<dbReference type="RefSeq" id="WP_022921101.1">
    <property type="nucleotide sequence ID" value="NZ_BMLB01000001.1"/>
</dbReference>
<evidence type="ECO:0000256" key="1">
    <source>
        <dbReference type="SAM" id="MobiDB-lite"/>
    </source>
</evidence>
<evidence type="ECO:0000313" key="2">
    <source>
        <dbReference type="EMBL" id="GGK56610.1"/>
    </source>
</evidence>
<feature type="compositionally biased region" description="Low complexity" evidence="1">
    <location>
        <begin position="453"/>
        <end position="462"/>
    </location>
</feature>
<feature type="region of interest" description="Disordered" evidence="1">
    <location>
        <begin position="347"/>
        <end position="397"/>
    </location>
</feature>
<reference evidence="3" key="1">
    <citation type="journal article" date="2019" name="Int. J. Syst. Evol. Microbiol.">
        <title>The Global Catalogue of Microorganisms (GCM) 10K type strain sequencing project: providing services to taxonomists for standard genome sequencing and annotation.</title>
        <authorList>
            <consortium name="The Broad Institute Genomics Platform"/>
            <consortium name="The Broad Institute Genome Sequencing Center for Infectious Disease"/>
            <person name="Wu L."/>
            <person name="Ma J."/>
        </authorList>
    </citation>
    <scope>NUCLEOTIDE SEQUENCE [LARGE SCALE GENOMIC DNA]</scope>
    <source>
        <strain evidence="3">CGMCC 1.5362</strain>
    </source>
</reference>
<name>A0ABQ2F3U7_9MICO</name>
<organism evidence="2 3">
    <name type="scientific">Ornithinimicrobium pekingense</name>
    <dbReference type="NCBI Taxonomy" id="384677"/>
    <lineage>
        <taxon>Bacteria</taxon>
        <taxon>Bacillati</taxon>
        <taxon>Actinomycetota</taxon>
        <taxon>Actinomycetes</taxon>
        <taxon>Micrococcales</taxon>
        <taxon>Ornithinimicrobiaceae</taxon>
        <taxon>Ornithinimicrobium</taxon>
    </lineage>
</organism>
<evidence type="ECO:0008006" key="4">
    <source>
        <dbReference type="Google" id="ProtNLM"/>
    </source>
</evidence>
<accession>A0ABQ2F3U7</accession>
<keyword evidence="3" id="KW-1185">Reference proteome</keyword>
<feature type="region of interest" description="Disordered" evidence="1">
    <location>
        <begin position="443"/>
        <end position="508"/>
    </location>
</feature>
<sequence>MDLSPGEALFESRLPTFRAQGPAPLHVVHHTDARFTLDLGLTDTPTGASKEVSRQAPTTQPGPPSWATPEGQQGAPVESPGPAPTDDAAHRSLSRLQEVGCARSTADAALIEAIIDVLTAARERLLHDKGLVGVELGRGQERSLEADVRRVAVAEVGAVLGFGITESQALVGLSSAAGDLRDVVLGALRRGEVTWPMVRVFWESSSRLDESQRMLVAMSLFGKDTGLACEERLGCDGDLLGRPWGDGSYRKACEREIRACEGTDVAGERERRRRAYARRRASVRVHDDGTATLSVTGPAVTLVAVQQRIDRIARRIRASGDERNLDKLRCDTIASLLLYGTIQLPGPVDAQQHPEGARDQDGQHDPDGQCAPCDEAREAEGPHDHGASQDHGESHDADVISPEGLEEIARVVNAQPLTQVQVVVPFAVLGNALPLCVSCAGTIDPGAPPGRPPRSTGSTPTRSSPPGPPDPRPADQDPRPLDQHPNLSDVPAPRDGPRRGLVGEVLGPGSHYITPGQARELALLPGTTLHRLVVDPLDGRLVERSIATYRPDADMRRQVVAADVYSRAPGPRTGSHACELDHVTPYGWAGGETSEVNLALLGKAPHLLKTLKAWRAVMGERRDLTFTTLLGHIVRTRTHDYRQYAHLRDTEDLEDRRDLANRAVYAALAGQPEHRCRRRGDAWLSLTHTDDEGGARPGPPPRAQTLDEVLGTTSEDDGRS</sequence>
<feature type="region of interest" description="Disordered" evidence="1">
    <location>
        <begin position="687"/>
        <end position="720"/>
    </location>
</feature>
<dbReference type="Proteomes" id="UP000662111">
    <property type="component" value="Unassembled WGS sequence"/>
</dbReference>
<dbReference type="EMBL" id="BMLB01000001">
    <property type="protein sequence ID" value="GGK56610.1"/>
    <property type="molecule type" value="Genomic_DNA"/>
</dbReference>
<feature type="compositionally biased region" description="Basic and acidic residues" evidence="1">
    <location>
        <begin position="374"/>
        <end position="397"/>
    </location>
</feature>
<feature type="region of interest" description="Disordered" evidence="1">
    <location>
        <begin position="39"/>
        <end position="88"/>
    </location>
</feature>